<accession>A0A7D5LDF1</accession>
<dbReference type="Proteomes" id="UP000509626">
    <property type="component" value="Chromosome"/>
</dbReference>
<reference evidence="1 2" key="1">
    <citation type="submission" date="2020-06" db="EMBL/GenBank/DDBJ databases">
        <title>NJ-3-1, isolated from saline soil.</title>
        <authorList>
            <person name="Cui H.L."/>
            <person name="Shi X."/>
        </authorList>
    </citation>
    <scope>NUCLEOTIDE SEQUENCE [LARGE SCALE GENOMIC DNA]</scope>
    <source>
        <strain evidence="1 2">NJ-3-1</strain>
    </source>
</reference>
<proteinExistence type="predicted"/>
<organism evidence="1 2">
    <name type="scientific">Halorarum salinum</name>
    <dbReference type="NCBI Taxonomy" id="2743089"/>
    <lineage>
        <taxon>Archaea</taxon>
        <taxon>Methanobacteriati</taxon>
        <taxon>Methanobacteriota</taxon>
        <taxon>Stenosarchaea group</taxon>
        <taxon>Halobacteria</taxon>
        <taxon>Halobacteriales</taxon>
        <taxon>Haloferacaceae</taxon>
        <taxon>Halorarum</taxon>
    </lineage>
</organism>
<keyword evidence="2" id="KW-1185">Reference proteome</keyword>
<dbReference type="RefSeq" id="WP_179270311.1">
    <property type="nucleotide sequence ID" value="NZ_CP058579.1"/>
</dbReference>
<name>A0A7D5LDF1_9EURY</name>
<gene>
    <name evidence="1" type="ORF">HUG12_19150</name>
</gene>
<dbReference type="KEGG" id="halu:HUG12_19150"/>
<protein>
    <submittedName>
        <fullName evidence="1">Uncharacterized protein</fullName>
    </submittedName>
</protein>
<dbReference type="InterPro" id="IPR043940">
    <property type="entry name" value="DUF5781"/>
</dbReference>
<evidence type="ECO:0000313" key="1">
    <source>
        <dbReference type="EMBL" id="QLG63727.1"/>
    </source>
</evidence>
<dbReference type="OrthoDB" id="201232at2157"/>
<sequence>MDVRLRGDGPVDPFLGAASLFETEHDLDLPVHVRVRGNPEERTWAGHYDDRHVLNISRKAATSAMARELALHEFAHMARYEEGHPSHVQSTDEALFLALSGHSIERRRLAHCYQIANHMKDIYADDITLSVGPAGKLVTFFESQLAAAVADRPREHHHPDSRLLTGATDPDITAVNAAFALAMCDRHDLVASDHRLYDLAHAAADDAPEVDLPAFRRLFRSLAADPTESEHRKALVEATRLYAVDADGSGDGPAAAD</sequence>
<dbReference type="EMBL" id="CP058579">
    <property type="protein sequence ID" value="QLG63727.1"/>
    <property type="molecule type" value="Genomic_DNA"/>
</dbReference>
<dbReference type="Pfam" id="PF19093">
    <property type="entry name" value="DUF5781"/>
    <property type="match status" value="1"/>
</dbReference>
<evidence type="ECO:0000313" key="2">
    <source>
        <dbReference type="Proteomes" id="UP000509626"/>
    </source>
</evidence>
<dbReference type="GeneID" id="56039623"/>
<dbReference type="AlphaFoldDB" id="A0A7D5LDF1"/>